<dbReference type="EMBL" id="LTDL01000032">
    <property type="protein sequence ID" value="OAG30420.1"/>
    <property type="molecule type" value="Genomic_DNA"/>
</dbReference>
<gene>
    <name evidence="1" type="ORF">NEDG_02210</name>
</gene>
<sequence>MNHRKNILAELKEASTKVTDAQMKQILTNCQTCLGSGPEYVRPNSFIATNRPGEIVGIDLLQTHGKCVIVAIDYFTRKLFTKSRD</sequence>
<keyword evidence="2" id="KW-1185">Reference proteome</keyword>
<dbReference type="RefSeq" id="XP_067544683.1">
    <property type="nucleotide sequence ID" value="XM_067689628.1"/>
</dbReference>
<organism evidence="1 2">
    <name type="scientific">Nematocida displodere</name>
    <dbReference type="NCBI Taxonomy" id="1805483"/>
    <lineage>
        <taxon>Eukaryota</taxon>
        <taxon>Fungi</taxon>
        <taxon>Fungi incertae sedis</taxon>
        <taxon>Microsporidia</taxon>
        <taxon>Nematocida</taxon>
    </lineage>
</organism>
<dbReference type="OrthoDB" id="2193209at2759"/>
<dbReference type="GeneID" id="93648560"/>
<reference evidence="1 2" key="1">
    <citation type="submission" date="2016-02" db="EMBL/GenBank/DDBJ databases">
        <title>Discovery of a natural microsporidian pathogen with a broad tissue tropism in Caenorhabditis elegans.</title>
        <authorList>
            <person name="Luallen R.J."/>
            <person name="Reinke A.W."/>
            <person name="Tong L."/>
            <person name="Botts M.R."/>
            <person name="Felix M.-A."/>
            <person name="Troemel E.R."/>
        </authorList>
    </citation>
    <scope>NUCLEOTIDE SEQUENCE [LARGE SCALE GENOMIC DNA]</scope>
    <source>
        <strain evidence="1 2">JUm2807</strain>
    </source>
</reference>
<evidence type="ECO:0000313" key="2">
    <source>
        <dbReference type="Proteomes" id="UP000185944"/>
    </source>
</evidence>
<dbReference type="Proteomes" id="UP000185944">
    <property type="component" value="Unassembled WGS sequence"/>
</dbReference>
<dbReference type="VEuPathDB" id="MicrosporidiaDB:NEDG_02210"/>
<evidence type="ECO:0000313" key="1">
    <source>
        <dbReference type="EMBL" id="OAG30420.1"/>
    </source>
</evidence>
<comment type="caution">
    <text evidence="1">The sequence shown here is derived from an EMBL/GenBank/DDBJ whole genome shotgun (WGS) entry which is preliminary data.</text>
</comment>
<accession>A0A177EG84</accession>
<proteinExistence type="predicted"/>
<dbReference type="AlphaFoldDB" id="A0A177EG84"/>
<name>A0A177EG84_9MICR</name>
<protein>
    <submittedName>
        <fullName evidence="1">Uncharacterized protein</fullName>
    </submittedName>
</protein>